<dbReference type="SUPFAM" id="SSF55729">
    <property type="entry name" value="Acyl-CoA N-acyltransferases (Nat)"/>
    <property type="match status" value="1"/>
</dbReference>
<name>A0ABU0ATL5_9FIRM</name>
<comment type="caution">
    <text evidence="2">The sequence shown here is derived from an EMBL/GenBank/DDBJ whole genome shotgun (WGS) entry which is preliminary data.</text>
</comment>
<keyword evidence="3" id="KW-1185">Reference proteome</keyword>
<dbReference type="Gene3D" id="3.40.630.30">
    <property type="match status" value="1"/>
</dbReference>
<organism evidence="2 3">
    <name type="scientific">Peptoniphilus koenoeneniae</name>
    <dbReference type="NCBI Taxonomy" id="507751"/>
    <lineage>
        <taxon>Bacteria</taxon>
        <taxon>Bacillati</taxon>
        <taxon>Bacillota</taxon>
        <taxon>Tissierellia</taxon>
        <taxon>Tissierellales</taxon>
        <taxon>Peptoniphilaceae</taxon>
        <taxon>Peptoniphilus</taxon>
    </lineage>
</organism>
<dbReference type="PROSITE" id="PS51186">
    <property type="entry name" value="GNAT"/>
    <property type="match status" value="1"/>
</dbReference>
<dbReference type="CDD" id="cd04301">
    <property type="entry name" value="NAT_SF"/>
    <property type="match status" value="1"/>
</dbReference>
<gene>
    <name evidence="2" type="ORF">J2S72_000639</name>
</gene>
<reference evidence="2 3" key="1">
    <citation type="submission" date="2023-07" db="EMBL/GenBank/DDBJ databases">
        <title>Genomic Encyclopedia of Type Strains, Phase IV (KMG-IV): sequencing the most valuable type-strain genomes for metagenomic binning, comparative biology and taxonomic classification.</title>
        <authorList>
            <person name="Goeker M."/>
        </authorList>
    </citation>
    <scope>NUCLEOTIDE SEQUENCE [LARGE SCALE GENOMIC DNA]</scope>
    <source>
        <strain evidence="2 3">DSM 22616</strain>
    </source>
</reference>
<feature type="domain" description="N-acetyltransferase" evidence="1">
    <location>
        <begin position="1"/>
        <end position="174"/>
    </location>
</feature>
<accession>A0ABU0ATL5</accession>
<dbReference type="RefSeq" id="WP_023055419.1">
    <property type="nucleotide sequence ID" value="NZ_JAUSTN010000003.1"/>
</dbReference>
<dbReference type="PANTHER" id="PTHR43072">
    <property type="entry name" value="N-ACETYLTRANSFERASE"/>
    <property type="match status" value="1"/>
</dbReference>
<dbReference type="EMBL" id="JAUSTN010000003">
    <property type="protein sequence ID" value="MDQ0274622.1"/>
    <property type="molecule type" value="Genomic_DNA"/>
</dbReference>
<evidence type="ECO:0000313" key="3">
    <source>
        <dbReference type="Proteomes" id="UP001236559"/>
    </source>
</evidence>
<proteinExistence type="predicted"/>
<evidence type="ECO:0000313" key="2">
    <source>
        <dbReference type="EMBL" id="MDQ0274622.1"/>
    </source>
</evidence>
<protein>
    <submittedName>
        <fullName evidence="2">Ribosomal protein S18 acetylase RimI-like enzyme</fullName>
    </submittedName>
</protein>
<dbReference type="Proteomes" id="UP001236559">
    <property type="component" value="Unassembled WGS sequence"/>
</dbReference>
<dbReference type="Pfam" id="PF00583">
    <property type="entry name" value="Acetyltransf_1"/>
    <property type="match status" value="1"/>
</dbReference>
<dbReference type="InterPro" id="IPR000182">
    <property type="entry name" value="GNAT_dom"/>
</dbReference>
<sequence>MYIRKALGKDLERIEEIYDAILKDTEDGLIHTNWQRGVYPTRKTAEEGIEKKELFVLIDREKILGAAKINQEQVPEYKNASWEYDVADNLIMVIHTLTIDPKFKNRGCGKYLMNFYEDYALIHGAPYLRMDTVETNIDALSFYKKLGFKNVGTVSCTFNGIPNTNLVCLEKSLVKTNKEAE</sequence>
<dbReference type="InterPro" id="IPR016181">
    <property type="entry name" value="Acyl_CoA_acyltransferase"/>
</dbReference>
<evidence type="ECO:0000259" key="1">
    <source>
        <dbReference type="PROSITE" id="PS51186"/>
    </source>
</evidence>